<proteinExistence type="predicted"/>
<gene>
    <name evidence="6" type="primary">hmrR</name>
    <name evidence="6" type="ORF">CPLFYP93_01787</name>
</gene>
<dbReference type="PANTHER" id="PTHR30204:SF94">
    <property type="entry name" value="HEAVY METAL-DEPENDENT TRANSCRIPTIONAL REGULATOR HI_0293-RELATED"/>
    <property type="match status" value="1"/>
</dbReference>
<evidence type="ECO:0000256" key="2">
    <source>
        <dbReference type="ARBA" id="ARBA00023125"/>
    </source>
</evidence>
<evidence type="ECO:0000256" key="3">
    <source>
        <dbReference type="ARBA" id="ARBA00023163"/>
    </source>
</evidence>
<dbReference type="InterPro" id="IPR009061">
    <property type="entry name" value="DNA-bd_dom_put_sf"/>
</dbReference>
<dbReference type="AlphaFoldDB" id="A0A6N3DH66"/>
<dbReference type="InterPro" id="IPR047057">
    <property type="entry name" value="MerR_fam"/>
</dbReference>
<keyword evidence="3" id="KW-0804">Transcription</keyword>
<dbReference type="GO" id="GO:0003700">
    <property type="term" value="F:DNA-binding transcription factor activity"/>
    <property type="evidence" value="ECO:0007669"/>
    <property type="project" value="InterPro"/>
</dbReference>
<evidence type="ECO:0000256" key="4">
    <source>
        <dbReference type="SAM" id="Coils"/>
    </source>
</evidence>
<dbReference type="CDD" id="cd00592">
    <property type="entry name" value="HTH_MerR-like"/>
    <property type="match status" value="1"/>
</dbReference>
<feature type="domain" description="HTH merR-type" evidence="5">
    <location>
        <begin position="1"/>
        <end position="68"/>
    </location>
</feature>
<dbReference type="InterPro" id="IPR000551">
    <property type="entry name" value="MerR-type_HTH_dom"/>
</dbReference>
<dbReference type="Pfam" id="PF13411">
    <property type="entry name" value="MerR_1"/>
    <property type="match status" value="1"/>
</dbReference>
<sequence>MLINEVCKSTGLTKKAILYYEKEKFITPSKLSNGYRDYSNEDIKILQEISLYRKLDISVKDIMTILKSNDKKDILNKIVLEKEQKEIRLKIDKIYLERLIEGDMSINEISKLNDEIIQEEKKSGEFIKRELKRAFPKEFGEYMAYHFSPYLNEPLDTIEKIKAWHNIVDFLDNIPQFKIPKFIQIGLENSSDEIRKKTYEATKSKMEALLEAQGEELEEYKKELLGYVDKQKEWSLLPSLNPFFNFKKKLMNFYKESGYYEVFIPNMKVLSKEYREYSEKLKLINDKLSKELGIKYDENYKIIRVDE</sequence>
<feature type="coiled-coil region" evidence="4">
    <location>
        <begin position="203"/>
        <end position="230"/>
    </location>
</feature>
<keyword evidence="1" id="KW-0805">Transcription regulation</keyword>
<dbReference type="SMART" id="SM00422">
    <property type="entry name" value="HTH_MERR"/>
    <property type="match status" value="1"/>
</dbReference>
<keyword evidence="4" id="KW-0175">Coiled coil</keyword>
<organism evidence="6">
    <name type="scientific">Clostridium paraputrificum</name>
    <dbReference type="NCBI Taxonomy" id="29363"/>
    <lineage>
        <taxon>Bacteria</taxon>
        <taxon>Bacillati</taxon>
        <taxon>Bacillota</taxon>
        <taxon>Clostridia</taxon>
        <taxon>Eubacteriales</taxon>
        <taxon>Clostridiaceae</taxon>
        <taxon>Clostridium</taxon>
    </lineage>
</organism>
<dbReference type="RefSeq" id="WP_421757243.1">
    <property type="nucleotide sequence ID" value="NZ_CACRTV010000044.1"/>
</dbReference>
<evidence type="ECO:0000313" key="6">
    <source>
        <dbReference type="EMBL" id="VYU25047.1"/>
    </source>
</evidence>
<dbReference type="EMBL" id="CACRTV010000044">
    <property type="protein sequence ID" value="VYU25047.1"/>
    <property type="molecule type" value="Genomic_DNA"/>
</dbReference>
<dbReference type="SUPFAM" id="SSF46955">
    <property type="entry name" value="Putative DNA-binding domain"/>
    <property type="match status" value="1"/>
</dbReference>
<dbReference type="PROSITE" id="PS50937">
    <property type="entry name" value="HTH_MERR_2"/>
    <property type="match status" value="1"/>
</dbReference>
<dbReference type="GO" id="GO:0003677">
    <property type="term" value="F:DNA binding"/>
    <property type="evidence" value="ECO:0007669"/>
    <property type="project" value="UniProtKB-KW"/>
</dbReference>
<evidence type="ECO:0000259" key="5">
    <source>
        <dbReference type="PROSITE" id="PS50937"/>
    </source>
</evidence>
<protein>
    <submittedName>
        <fullName evidence="6">HTH-type transcriptional regulator HmrR</fullName>
    </submittedName>
</protein>
<dbReference type="PANTHER" id="PTHR30204">
    <property type="entry name" value="REDOX-CYCLING DRUG-SENSING TRANSCRIPTIONAL ACTIVATOR SOXR"/>
    <property type="match status" value="1"/>
</dbReference>
<keyword evidence="2" id="KW-0238">DNA-binding</keyword>
<evidence type="ECO:0000256" key="1">
    <source>
        <dbReference type="ARBA" id="ARBA00023015"/>
    </source>
</evidence>
<reference evidence="6" key="1">
    <citation type="submission" date="2019-11" db="EMBL/GenBank/DDBJ databases">
        <authorList>
            <person name="Feng L."/>
        </authorList>
    </citation>
    <scope>NUCLEOTIDE SEQUENCE</scope>
    <source>
        <strain evidence="6">CParaputrificumLFYP93</strain>
    </source>
</reference>
<name>A0A6N3DH66_9CLOT</name>
<dbReference type="Gene3D" id="1.10.1660.10">
    <property type="match status" value="1"/>
</dbReference>
<accession>A0A6N3DH66</accession>